<dbReference type="GO" id="GO:0046872">
    <property type="term" value="F:metal ion binding"/>
    <property type="evidence" value="ECO:0007669"/>
    <property type="project" value="UniProtKB-KW"/>
</dbReference>
<comment type="cofactor">
    <cofactor evidence="1">
        <name>Zn(2+)</name>
        <dbReference type="ChEBI" id="CHEBI:29105"/>
    </cofactor>
</comment>
<dbReference type="Pfam" id="PF02163">
    <property type="entry name" value="Peptidase_M50"/>
    <property type="match status" value="1"/>
</dbReference>
<feature type="transmembrane region" description="Helical" evidence="13">
    <location>
        <begin position="186"/>
        <end position="208"/>
    </location>
</feature>
<evidence type="ECO:0000256" key="11">
    <source>
        <dbReference type="ARBA" id="ARBA00023049"/>
    </source>
</evidence>
<organism evidence="15 16">
    <name type="scientific">Candidatus Portnoybacteria bacterium RBG_19FT_COMBO_36_7</name>
    <dbReference type="NCBI Taxonomy" id="1801992"/>
    <lineage>
        <taxon>Bacteria</taxon>
        <taxon>Candidatus Portnoyibacteriota</taxon>
    </lineage>
</organism>
<evidence type="ECO:0000313" key="16">
    <source>
        <dbReference type="Proteomes" id="UP000179099"/>
    </source>
</evidence>
<dbReference type="GO" id="GO:0008237">
    <property type="term" value="F:metallopeptidase activity"/>
    <property type="evidence" value="ECO:0007669"/>
    <property type="project" value="UniProtKB-KW"/>
</dbReference>
<sequence>MNHYLVLLFQYIIIILSAIIHEYAHGWMAYREGDPTAKYAGRLTLNPLAHIDLWGTVLMPLILLFGFGFFFGYAKPVPINPNNFRNQRRGLILVSFAGVAANFLIAILIGLGLRFFPSFFFSSQFNVLTDNGIIFNPWIWIIFINIWLGLFNLIPVPPLDGSKLLFGFLAGRAGRAVEFLRGAGSWFGIIIALLVAFTFLPYLANFIFRLITGGNIGI</sequence>
<protein>
    <recommendedName>
        <fullName evidence="14">Peptidase M50 domain-containing protein</fullName>
    </recommendedName>
</protein>
<feature type="transmembrane region" description="Helical" evidence="13">
    <location>
        <begin position="133"/>
        <end position="154"/>
    </location>
</feature>
<evidence type="ECO:0000256" key="4">
    <source>
        <dbReference type="ARBA" id="ARBA00022475"/>
    </source>
</evidence>
<dbReference type="EMBL" id="MHMW01000018">
    <property type="protein sequence ID" value="OGZ34194.1"/>
    <property type="molecule type" value="Genomic_DNA"/>
</dbReference>
<evidence type="ECO:0000256" key="10">
    <source>
        <dbReference type="ARBA" id="ARBA00022989"/>
    </source>
</evidence>
<evidence type="ECO:0000256" key="8">
    <source>
        <dbReference type="ARBA" id="ARBA00022801"/>
    </source>
</evidence>
<dbReference type="STRING" id="1801992.A2Y98_02585"/>
<dbReference type="PANTHER" id="PTHR35864">
    <property type="entry name" value="ZINC METALLOPROTEASE MJ0611-RELATED"/>
    <property type="match status" value="1"/>
</dbReference>
<evidence type="ECO:0000256" key="5">
    <source>
        <dbReference type="ARBA" id="ARBA00022670"/>
    </source>
</evidence>
<evidence type="ECO:0000256" key="9">
    <source>
        <dbReference type="ARBA" id="ARBA00022833"/>
    </source>
</evidence>
<evidence type="ECO:0000256" key="6">
    <source>
        <dbReference type="ARBA" id="ARBA00022692"/>
    </source>
</evidence>
<dbReference type="InterPro" id="IPR008915">
    <property type="entry name" value="Peptidase_M50"/>
</dbReference>
<dbReference type="CDD" id="cd06158">
    <property type="entry name" value="S2P-M50_like_1"/>
    <property type="match status" value="1"/>
</dbReference>
<keyword evidence="11" id="KW-0482">Metalloprotease</keyword>
<gene>
    <name evidence="15" type="ORF">A2Y98_02585</name>
</gene>
<evidence type="ECO:0000313" key="15">
    <source>
        <dbReference type="EMBL" id="OGZ34194.1"/>
    </source>
</evidence>
<keyword evidence="7" id="KW-0479">Metal-binding</keyword>
<evidence type="ECO:0000256" key="2">
    <source>
        <dbReference type="ARBA" id="ARBA00004651"/>
    </source>
</evidence>
<feature type="transmembrane region" description="Helical" evidence="13">
    <location>
        <begin position="51"/>
        <end position="71"/>
    </location>
</feature>
<evidence type="ECO:0000256" key="1">
    <source>
        <dbReference type="ARBA" id="ARBA00001947"/>
    </source>
</evidence>
<comment type="similarity">
    <text evidence="3">Belongs to the peptidase M50B family.</text>
</comment>
<comment type="subcellular location">
    <subcellularLocation>
        <location evidence="2">Cell membrane</location>
        <topology evidence="2">Multi-pass membrane protein</topology>
    </subcellularLocation>
</comment>
<keyword evidence="8" id="KW-0378">Hydrolase</keyword>
<dbReference type="InterPro" id="IPR044537">
    <property type="entry name" value="Rip2-like"/>
</dbReference>
<feature type="transmembrane region" description="Helical" evidence="13">
    <location>
        <begin position="6"/>
        <end position="30"/>
    </location>
</feature>
<dbReference type="PANTHER" id="PTHR35864:SF1">
    <property type="entry name" value="ZINC METALLOPROTEASE YWHC-RELATED"/>
    <property type="match status" value="1"/>
</dbReference>
<feature type="domain" description="Peptidase M50" evidence="14">
    <location>
        <begin position="12"/>
        <end position="178"/>
    </location>
</feature>
<evidence type="ECO:0000259" key="14">
    <source>
        <dbReference type="Pfam" id="PF02163"/>
    </source>
</evidence>
<feature type="transmembrane region" description="Helical" evidence="13">
    <location>
        <begin position="91"/>
        <end position="113"/>
    </location>
</feature>
<keyword evidence="4" id="KW-1003">Cell membrane</keyword>
<dbReference type="AlphaFoldDB" id="A0A1G2F807"/>
<comment type="caution">
    <text evidence="15">The sequence shown here is derived from an EMBL/GenBank/DDBJ whole genome shotgun (WGS) entry which is preliminary data.</text>
</comment>
<dbReference type="InterPro" id="IPR052348">
    <property type="entry name" value="Metallopeptidase_M50B"/>
</dbReference>
<reference evidence="15 16" key="1">
    <citation type="journal article" date="2016" name="Nat. Commun.">
        <title>Thousands of microbial genomes shed light on interconnected biogeochemical processes in an aquifer system.</title>
        <authorList>
            <person name="Anantharaman K."/>
            <person name="Brown C.T."/>
            <person name="Hug L.A."/>
            <person name="Sharon I."/>
            <person name="Castelle C.J."/>
            <person name="Probst A.J."/>
            <person name="Thomas B.C."/>
            <person name="Singh A."/>
            <person name="Wilkins M.J."/>
            <person name="Karaoz U."/>
            <person name="Brodie E.L."/>
            <person name="Williams K.H."/>
            <person name="Hubbard S.S."/>
            <person name="Banfield J.F."/>
        </authorList>
    </citation>
    <scope>NUCLEOTIDE SEQUENCE [LARGE SCALE GENOMIC DNA]</scope>
</reference>
<dbReference type="GO" id="GO:0006508">
    <property type="term" value="P:proteolysis"/>
    <property type="evidence" value="ECO:0007669"/>
    <property type="project" value="UniProtKB-KW"/>
</dbReference>
<accession>A0A1G2F807</accession>
<keyword evidence="6 13" id="KW-0812">Transmembrane</keyword>
<evidence type="ECO:0000256" key="3">
    <source>
        <dbReference type="ARBA" id="ARBA00007931"/>
    </source>
</evidence>
<keyword evidence="9" id="KW-0862">Zinc</keyword>
<keyword evidence="5" id="KW-0645">Protease</keyword>
<evidence type="ECO:0000256" key="13">
    <source>
        <dbReference type="SAM" id="Phobius"/>
    </source>
</evidence>
<dbReference type="GO" id="GO:0005886">
    <property type="term" value="C:plasma membrane"/>
    <property type="evidence" value="ECO:0007669"/>
    <property type="project" value="UniProtKB-SubCell"/>
</dbReference>
<evidence type="ECO:0000256" key="12">
    <source>
        <dbReference type="ARBA" id="ARBA00023136"/>
    </source>
</evidence>
<proteinExistence type="inferred from homology"/>
<keyword evidence="10 13" id="KW-1133">Transmembrane helix</keyword>
<evidence type="ECO:0000256" key="7">
    <source>
        <dbReference type="ARBA" id="ARBA00022723"/>
    </source>
</evidence>
<name>A0A1G2F807_9BACT</name>
<keyword evidence="12 13" id="KW-0472">Membrane</keyword>
<dbReference type="Proteomes" id="UP000179099">
    <property type="component" value="Unassembled WGS sequence"/>
</dbReference>